<dbReference type="Pfam" id="PF11533">
    <property type="entry name" value="AtzH-like"/>
    <property type="match status" value="1"/>
</dbReference>
<dbReference type="InterPro" id="IPR024507">
    <property type="entry name" value="AtzH-like"/>
</dbReference>
<evidence type="ECO:0000313" key="1">
    <source>
        <dbReference type="EMBL" id="PZQ50511.1"/>
    </source>
</evidence>
<protein>
    <submittedName>
        <fullName evidence="1">DUF3225 domain-containing protein</fullName>
    </submittedName>
</protein>
<dbReference type="EMBL" id="QFPW01000004">
    <property type="protein sequence ID" value="PZQ50511.1"/>
    <property type="molecule type" value="Genomic_DNA"/>
</dbReference>
<dbReference type="Gene3D" id="3.10.450.50">
    <property type="match status" value="1"/>
</dbReference>
<comment type="caution">
    <text evidence="1">The sequence shown here is derived from an EMBL/GenBank/DDBJ whole genome shotgun (WGS) entry which is preliminary data.</text>
</comment>
<sequence length="132" mass="14058">MTVGETAGGEFDASGVATEIRAAFDAYEAALVGNDVAALIGFFWDDARATRLMTEGGLYGIEAIAAFRKNRPTEDLARELTRVDIVPLGADVGVATAEYRRTGSGRRGAQSQVWVRRPEGWRIASAHVSLGG</sequence>
<evidence type="ECO:0000313" key="2">
    <source>
        <dbReference type="Proteomes" id="UP000249185"/>
    </source>
</evidence>
<name>A0A2W5NAH6_RHOSU</name>
<gene>
    <name evidence="1" type="ORF">DI556_07470</name>
</gene>
<dbReference type="InterPro" id="IPR032710">
    <property type="entry name" value="NTF2-like_dom_sf"/>
</dbReference>
<organism evidence="1 2">
    <name type="scientific">Rhodovulum sulfidophilum</name>
    <name type="common">Rhodobacter sulfidophilus</name>
    <dbReference type="NCBI Taxonomy" id="35806"/>
    <lineage>
        <taxon>Bacteria</taxon>
        <taxon>Pseudomonadati</taxon>
        <taxon>Pseudomonadota</taxon>
        <taxon>Alphaproteobacteria</taxon>
        <taxon>Rhodobacterales</taxon>
        <taxon>Paracoccaceae</taxon>
        <taxon>Rhodovulum</taxon>
    </lineage>
</organism>
<proteinExistence type="predicted"/>
<reference evidence="1 2" key="1">
    <citation type="submission" date="2017-08" db="EMBL/GenBank/DDBJ databases">
        <title>Infants hospitalized years apart are colonized by the same room-sourced microbial strains.</title>
        <authorList>
            <person name="Brooks B."/>
            <person name="Olm M.R."/>
            <person name="Firek B.A."/>
            <person name="Baker R."/>
            <person name="Thomas B.C."/>
            <person name="Morowitz M.J."/>
            <person name="Banfield J.F."/>
        </authorList>
    </citation>
    <scope>NUCLEOTIDE SEQUENCE [LARGE SCALE GENOMIC DNA]</scope>
    <source>
        <strain evidence="1">S2_005_002_R2_34</strain>
    </source>
</reference>
<accession>A0A2W5NAH6</accession>
<dbReference type="Proteomes" id="UP000249185">
    <property type="component" value="Unassembled WGS sequence"/>
</dbReference>
<dbReference type="CDD" id="cd00531">
    <property type="entry name" value="NTF2_like"/>
    <property type="match status" value="1"/>
</dbReference>
<dbReference type="SUPFAM" id="SSF54427">
    <property type="entry name" value="NTF2-like"/>
    <property type="match status" value="1"/>
</dbReference>
<dbReference type="AlphaFoldDB" id="A0A2W5NAH6"/>